<evidence type="ECO:0000259" key="10">
    <source>
        <dbReference type="PROSITE" id="PS50929"/>
    </source>
</evidence>
<evidence type="ECO:0000256" key="7">
    <source>
        <dbReference type="ARBA" id="ARBA00023136"/>
    </source>
</evidence>
<evidence type="ECO:0000313" key="12">
    <source>
        <dbReference type="Proteomes" id="UP001415857"/>
    </source>
</evidence>
<keyword evidence="5" id="KW-0677">Repeat</keyword>
<protein>
    <recommendedName>
        <fullName evidence="10">ABC transmembrane type-1 domain-containing protein</fullName>
    </recommendedName>
</protein>
<dbReference type="EMBL" id="JBBPBK010000001">
    <property type="protein sequence ID" value="KAK9292784.1"/>
    <property type="molecule type" value="Genomic_DNA"/>
</dbReference>
<dbReference type="GO" id="GO:0090374">
    <property type="term" value="P:oligopeptide export from mitochondrion"/>
    <property type="evidence" value="ECO:0007669"/>
    <property type="project" value="TreeGrafter"/>
</dbReference>
<evidence type="ECO:0000256" key="3">
    <source>
        <dbReference type="ARBA" id="ARBA00022448"/>
    </source>
</evidence>
<feature type="transmembrane region" description="Helical" evidence="9">
    <location>
        <begin position="58"/>
        <end position="74"/>
    </location>
</feature>
<keyword evidence="6 9" id="KW-1133">Transmembrane helix</keyword>
<dbReference type="PANTHER" id="PTHR43394">
    <property type="entry name" value="ATP-DEPENDENT PERMEASE MDL1, MITOCHONDRIAL"/>
    <property type="match status" value="1"/>
</dbReference>
<evidence type="ECO:0000313" key="11">
    <source>
        <dbReference type="EMBL" id="KAK9292784.1"/>
    </source>
</evidence>
<comment type="subcellular location">
    <subcellularLocation>
        <location evidence="1">Membrane</location>
        <topology evidence="1">Multi-pass membrane protein</topology>
    </subcellularLocation>
</comment>
<name>A0AAP0SBV2_LIQFO</name>
<dbReference type="Gene3D" id="1.20.1560.10">
    <property type="entry name" value="ABC transporter type 1, transmembrane domain"/>
    <property type="match status" value="1"/>
</dbReference>
<evidence type="ECO:0000256" key="8">
    <source>
        <dbReference type="ARBA" id="ARBA00023180"/>
    </source>
</evidence>
<dbReference type="GO" id="GO:0005743">
    <property type="term" value="C:mitochondrial inner membrane"/>
    <property type="evidence" value="ECO:0007669"/>
    <property type="project" value="TreeGrafter"/>
</dbReference>
<evidence type="ECO:0000256" key="4">
    <source>
        <dbReference type="ARBA" id="ARBA00022692"/>
    </source>
</evidence>
<evidence type="ECO:0000256" key="1">
    <source>
        <dbReference type="ARBA" id="ARBA00004141"/>
    </source>
</evidence>
<dbReference type="PROSITE" id="PS50929">
    <property type="entry name" value="ABC_TM1F"/>
    <property type="match status" value="1"/>
</dbReference>
<feature type="transmembrane region" description="Helical" evidence="9">
    <location>
        <begin position="80"/>
        <end position="101"/>
    </location>
</feature>
<evidence type="ECO:0000256" key="2">
    <source>
        <dbReference type="ARBA" id="ARBA00007577"/>
    </source>
</evidence>
<proteinExistence type="inferred from homology"/>
<evidence type="ECO:0000256" key="6">
    <source>
        <dbReference type="ARBA" id="ARBA00022989"/>
    </source>
</evidence>
<dbReference type="InterPro" id="IPR036640">
    <property type="entry name" value="ABC1_TM_sf"/>
</dbReference>
<comment type="caution">
    <text evidence="11">The sequence shown here is derived from an EMBL/GenBank/DDBJ whole genome shotgun (WGS) entry which is preliminary data.</text>
</comment>
<gene>
    <name evidence="11" type="ORF">L1049_020764</name>
</gene>
<dbReference type="SUPFAM" id="SSF90123">
    <property type="entry name" value="ABC transporter transmembrane region"/>
    <property type="match status" value="1"/>
</dbReference>
<dbReference type="Proteomes" id="UP001415857">
    <property type="component" value="Unassembled WGS sequence"/>
</dbReference>
<keyword evidence="8" id="KW-0325">Glycoprotein</keyword>
<reference evidence="11 12" key="1">
    <citation type="journal article" date="2024" name="Plant J.">
        <title>Genome sequences and population genomics reveal climatic adaptation and genomic divergence between two closely related sweetgum species.</title>
        <authorList>
            <person name="Xu W.Q."/>
            <person name="Ren C.Q."/>
            <person name="Zhang X.Y."/>
            <person name="Comes H.P."/>
            <person name="Liu X.H."/>
            <person name="Li Y.G."/>
            <person name="Kettle C.J."/>
            <person name="Jalonen R."/>
            <person name="Gaisberger H."/>
            <person name="Ma Y.Z."/>
            <person name="Qiu Y.X."/>
        </authorList>
    </citation>
    <scope>NUCLEOTIDE SEQUENCE [LARGE SCALE GENOMIC DNA]</scope>
    <source>
        <strain evidence="11">Hangzhou</strain>
    </source>
</reference>
<sequence>MVTGERQTARIRNMYLKTILRQDITFFDKETNTGEVVGRMSGDTVLIQDAVGEKVGKFVQLISTFIGGFVIAFIKGWLLTLVILTSIPLLATAGGVVAFSVSKMASRGQSAYAKAANIAEQTIGSIRTVASFTGEKQAIINFNNSLVEAYKSGVDEGLVSGFGGGSVMFIVYGTYSLSVYFGSKLIIERGYNGGDVINVFFALTMAALGISQSSSLGPDFIKAKIAAASIFAILDQESKIDPSDESGITLENVKGEIELRHVSFKYPTRPDIHIFQDLCLTIRSGKEAMVLLKEVSSQECLFFLFGCLLSVGCPKSGSTRSIYA</sequence>
<dbReference type="InterPro" id="IPR039421">
    <property type="entry name" value="Type_1_exporter"/>
</dbReference>
<accession>A0AAP0SBV2</accession>
<keyword evidence="4 9" id="KW-0812">Transmembrane</keyword>
<dbReference type="FunFam" id="1.20.1560.10:FF:000025">
    <property type="entry name" value="ABC transporter B family member 9"/>
    <property type="match status" value="1"/>
</dbReference>
<dbReference type="AlphaFoldDB" id="A0AAP0SBV2"/>
<dbReference type="InterPro" id="IPR011527">
    <property type="entry name" value="ABC1_TM_dom"/>
</dbReference>
<evidence type="ECO:0000256" key="9">
    <source>
        <dbReference type="SAM" id="Phobius"/>
    </source>
</evidence>
<dbReference type="GO" id="GO:0005524">
    <property type="term" value="F:ATP binding"/>
    <property type="evidence" value="ECO:0007669"/>
    <property type="project" value="InterPro"/>
</dbReference>
<dbReference type="Pfam" id="PF00664">
    <property type="entry name" value="ABC_membrane"/>
    <property type="match status" value="1"/>
</dbReference>
<keyword evidence="7 9" id="KW-0472">Membrane</keyword>
<feature type="domain" description="ABC transmembrane type-1" evidence="10">
    <location>
        <begin position="1"/>
        <end position="222"/>
    </location>
</feature>
<keyword evidence="12" id="KW-1185">Reference proteome</keyword>
<dbReference type="CDD" id="cd18577">
    <property type="entry name" value="ABC_6TM_Pgp_ABCB1_D1_like"/>
    <property type="match status" value="1"/>
</dbReference>
<dbReference type="PANTHER" id="PTHR43394:SF16">
    <property type="entry name" value="ABC TRANSPORTER B FAMILY MEMBER 4-LIKE ISOFORM X1"/>
    <property type="match status" value="1"/>
</dbReference>
<comment type="similarity">
    <text evidence="2">Belongs to the ABC transporter superfamily. ABCB family. Multidrug resistance exporter (TC 3.A.1.201) subfamily.</text>
</comment>
<keyword evidence="3" id="KW-0813">Transport</keyword>
<organism evidence="11 12">
    <name type="scientific">Liquidambar formosana</name>
    <name type="common">Formosan gum</name>
    <dbReference type="NCBI Taxonomy" id="63359"/>
    <lineage>
        <taxon>Eukaryota</taxon>
        <taxon>Viridiplantae</taxon>
        <taxon>Streptophyta</taxon>
        <taxon>Embryophyta</taxon>
        <taxon>Tracheophyta</taxon>
        <taxon>Spermatophyta</taxon>
        <taxon>Magnoliopsida</taxon>
        <taxon>eudicotyledons</taxon>
        <taxon>Gunneridae</taxon>
        <taxon>Pentapetalae</taxon>
        <taxon>Saxifragales</taxon>
        <taxon>Altingiaceae</taxon>
        <taxon>Liquidambar</taxon>
    </lineage>
</organism>
<dbReference type="GO" id="GO:0015421">
    <property type="term" value="F:ABC-type oligopeptide transporter activity"/>
    <property type="evidence" value="ECO:0007669"/>
    <property type="project" value="TreeGrafter"/>
</dbReference>
<evidence type="ECO:0000256" key="5">
    <source>
        <dbReference type="ARBA" id="ARBA00022737"/>
    </source>
</evidence>